<comment type="caution">
    <text evidence="1">The sequence shown here is derived from an EMBL/GenBank/DDBJ whole genome shotgun (WGS) entry which is preliminary data.</text>
</comment>
<dbReference type="EMBL" id="SRHE01000884">
    <property type="protein sequence ID" value="TWW08028.1"/>
    <property type="molecule type" value="Genomic_DNA"/>
</dbReference>
<keyword evidence="2" id="KW-1185">Reference proteome</keyword>
<accession>A0A5C6M092</accession>
<gene>
    <name evidence="1" type="ORF">E3A20_28430</name>
</gene>
<reference evidence="1 2" key="1">
    <citation type="submission" date="2019-08" db="EMBL/GenBank/DDBJ databases">
        <title>100 year-old enigma solved: identification of Planctomyces bekefii, the type genus and species of the phylum Planctomycetes.</title>
        <authorList>
            <person name="Svetlana D.N."/>
            <person name="Overmann J."/>
        </authorList>
    </citation>
    <scope>NUCLEOTIDE SEQUENCE [LARGE SCALE GENOMIC DNA]</scope>
    <source>
        <strain evidence="1">Phe10_nw2017</strain>
    </source>
</reference>
<evidence type="ECO:0000313" key="2">
    <source>
        <dbReference type="Proteomes" id="UP000321083"/>
    </source>
</evidence>
<protein>
    <submittedName>
        <fullName evidence="1">Uncharacterized protein</fullName>
    </submittedName>
</protein>
<evidence type="ECO:0000313" key="1">
    <source>
        <dbReference type="EMBL" id="TWW08028.1"/>
    </source>
</evidence>
<sequence>MELRLMKNERFEKIEWSWKRGIKVEEERSREKEGKKMRREEM</sequence>
<organism evidence="1 2">
    <name type="scientific">Planctomyces bekefii</name>
    <dbReference type="NCBI Taxonomy" id="1653850"/>
    <lineage>
        <taxon>Bacteria</taxon>
        <taxon>Pseudomonadati</taxon>
        <taxon>Planctomycetota</taxon>
        <taxon>Planctomycetia</taxon>
        <taxon>Planctomycetales</taxon>
        <taxon>Planctomycetaceae</taxon>
        <taxon>Planctomyces</taxon>
    </lineage>
</organism>
<name>A0A5C6M092_9PLAN</name>
<dbReference type="Proteomes" id="UP000321083">
    <property type="component" value="Unassembled WGS sequence"/>
</dbReference>
<proteinExistence type="predicted"/>
<reference evidence="1 2" key="2">
    <citation type="submission" date="2019-08" db="EMBL/GenBank/DDBJ databases">
        <authorList>
            <person name="Henke P."/>
        </authorList>
    </citation>
    <scope>NUCLEOTIDE SEQUENCE [LARGE SCALE GENOMIC DNA]</scope>
    <source>
        <strain evidence="1">Phe10_nw2017</strain>
    </source>
</reference>
<dbReference type="AlphaFoldDB" id="A0A5C6M092"/>